<reference evidence="1 2" key="1">
    <citation type="journal article" date="2021" name="Front. Genet.">
        <title>Chromosome-Level Genome Assembly Reveals Significant Gene Expansion in the Toll and IMD Signaling Pathways of Dendrolimus kikuchii.</title>
        <authorList>
            <person name="Zhou J."/>
            <person name="Wu P."/>
            <person name="Xiong Z."/>
            <person name="Liu N."/>
            <person name="Zhao N."/>
            <person name="Ji M."/>
            <person name="Qiu Y."/>
            <person name="Yang B."/>
        </authorList>
    </citation>
    <scope>NUCLEOTIDE SEQUENCE [LARGE SCALE GENOMIC DNA]</scope>
    <source>
        <strain evidence="1">Ann1</strain>
    </source>
</reference>
<name>A0ACC1D4Y3_9NEOP</name>
<keyword evidence="2" id="KW-1185">Reference proteome</keyword>
<organism evidence="1 2">
    <name type="scientific">Dendrolimus kikuchii</name>
    <dbReference type="NCBI Taxonomy" id="765133"/>
    <lineage>
        <taxon>Eukaryota</taxon>
        <taxon>Metazoa</taxon>
        <taxon>Ecdysozoa</taxon>
        <taxon>Arthropoda</taxon>
        <taxon>Hexapoda</taxon>
        <taxon>Insecta</taxon>
        <taxon>Pterygota</taxon>
        <taxon>Neoptera</taxon>
        <taxon>Endopterygota</taxon>
        <taxon>Lepidoptera</taxon>
        <taxon>Glossata</taxon>
        <taxon>Ditrysia</taxon>
        <taxon>Bombycoidea</taxon>
        <taxon>Lasiocampidae</taxon>
        <taxon>Dendrolimus</taxon>
    </lineage>
</organism>
<dbReference type="EMBL" id="CM034395">
    <property type="protein sequence ID" value="KAJ0178850.1"/>
    <property type="molecule type" value="Genomic_DNA"/>
</dbReference>
<evidence type="ECO:0000313" key="1">
    <source>
        <dbReference type="EMBL" id="KAJ0178850.1"/>
    </source>
</evidence>
<gene>
    <name evidence="1" type="ORF">K1T71_005625</name>
</gene>
<dbReference type="Proteomes" id="UP000824533">
    <property type="component" value="Linkage Group LG09"/>
</dbReference>
<proteinExistence type="predicted"/>
<protein>
    <submittedName>
        <fullName evidence="1">Uncharacterized protein</fullName>
    </submittedName>
</protein>
<accession>A0ACC1D4Y3</accession>
<comment type="caution">
    <text evidence="1">The sequence shown here is derived from an EMBL/GenBank/DDBJ whole genome shotgun (WGS) entry which is preliminary data.</text>
</comment>
<sequence>MNFIYSIYIVIILSRNDNLVYAARTYSINDEVKSCSGWLSTIIYNFCNNTYKIVKRDTSLMIDKMAPNDLKQDTAKKRLVSDERWRRVRRQVATECCLRACTVADIITYCPNDAKLLQENPEIFY</sequence>
<evidence type="ECO:0000313" key="2">
    <source>
        <dbReference type="Proteomes" id="UP000824533"/>
    </source>
</evidence>